<dbReference type="RefSeq" id="WP_203820637.1">
    <property type="nucleotide sequence ID" value="NZ_BAAABP010000015.1"/>
</dbReference>
<keyword evidence="2" id="KW-1185">Reference proteome</keyword>
<proteinExistence type="predicted"/>
<protein>
    <submittedName>
        <fullName evidence="1">Uncharacterized protein</fullName>
    </submittedName>
</protein>
<gene>
    <name evidence="1" type="ORF">Afe05nite_60700</name>
</gene>
<sequence length="276" mass="29433">MINLAVIASVPHLHDLSALGSIDMALTHLVLTNDDYADYFLARSRAGVRIVLDNSAYELEADTGKGLNAGAVLAAAERIAATVVICQDVLYDGAATVATTRSFLTEAAGTPYELMAVPQGRTRAEWLDCYRRLVQIPGVTMIGLSKLSVPLSFNAPVAESRLDCVKILLQTGVPLPLHLLGGDRSLPWELAEHRHRGHDSAVVSNDSSFAFWYPATGTPVDAGEGRAEREAPGKPDLISTTLSSDALALAAANIRMLRAAAGLNTDDPNHRERQAA</sequence>
<reference evidence="1" key="1">
    <citation type="submission" date="2021-01" db="EMBL/GenBank/DDBJ databases">
        <title>Whole genome shotgun sequence of Actinoplanes ferrugineus NBRC 15555.</title>
        <authorList>
            <person name="Komaki H."/>
            <person name="Tamura T."/>
        </authorList>
    </citation>
    <scope>NUCLEOTIDE SEQUENCE</scope>
    <source>
        <strain evidence="1">NBRC 15555</strain>
    </source>
</reference>
<organism evidence="1 2">
    <name type="scientific">Paractinoplanes ferrugineus</name>
    <dbReference type="NCBI Taxonomy" id="113564"/>
    <lineage>
        <taxon>Bacteria</taxon>
        <taxon>Bacillati</taxon>
        <taxon>Actinomycetota</taxon>
        <taxon>Actinomycetes</taxon>
        <taxon>Micromonosporales</taxon>
        <taxon>Micromonosporaceae</taxon>
        <taxon>Paractinoplanes</taxon>
    </lineage>
</organism>
<dbReference type="AlphaFoldDB" id="A0A919J4A6"/>
<dbReference type="Proteomes" id="UP000598174">
    <property type="component" value="Unassembled WGS sequence"/>
</dbReference>
<name>A0A919J4A6_9ACTN</name>
<comment type="caution">
    <text evidence="1">The sequence shown here is derived from an EMBL/GenBank/DDBJ whole genome shotgun (WGS) entry which is preliminary data.</text>
</comment>
<evidence type="ECO:0000313" key="2">
    <source>
        <dbReference type="Proteomes" id="UP000598174"/>
    </source>
</evidence>
<dbReference type="EMBL" id="BOMM01000052">
    <property type="protein sequence ID" value="GIE14230.1"/>
    <property type="molecule type" value="Genomic_DNA"/>
</dbReference>
<accession>A0A919J4A6</accession>
<evidence type="ECO:0000313" key="1">
    <source>
        <dbReference type="EMBL" id="GIE14230.1"/>
    </source>
</evidence>